<dbReference type="EMBL" id="AP019782">
    <property type="protein sequence ID" value="BBL70642.1"/>
    <property type="molecule type" value="Genomic_DNA"/>
</dbReference>
<evidence type="ECO:0000256" key="12">
    <source>
        <dbReference type="ARBA" id="ARBA00049514"/>
    </source>
</evidence>
<feature type="binding site" evidence="14">
    <location>
        <begin position="335"/>
        <end position="338"/>
    </location>
    <ligand>
        <name>GMP</name>
        <dbReference type="ChEBI" id="CHEBI:58115"/>
    </ligand>
</feature>
<keyword evidence="7" id="KW-0692">RNA repair</keyword>
<evidence type="ECO:0000256" key="15">
    <source>
        <dbReference type="PIRSR" id="PIRSR601233-3"/>
    </source>
</evidence>
<feature type="binding site" evidence="14">
    <location>
        <position position="318"/>
    </location>
    <ligand>
        <name>GMP</name>
        <dbReference type="ChEBI" id="CHEBI:58115"/>
    </ligand>
</feature>
<evidence type="ECO:0000256" key="11">
    <source>
        <dbReference type="ARBA" id="ARBA00047746"/>
    </source>
</evidence>
<evidence type="ECO:0000313" key="16">
    <source>
        <dbReference type="EMBL" id="BBL70642.1"/>
    </source>
</evidence>
<dbReference type="Pfam" id="PF01139">
    <property type="entry name" value="RtcB"/>
    <property type="match status" value="1"/>
</dbReference>
<comment type="catalytic activity">
    <reaction evidence="12">
        <text>a 3'-end 2',3'-cyclophospho-ribonucleotide-RNA + a 5'-end dephospho-ribonucleoside-RNA + GTP + H2O = a ribonucleotidyl-ribonucleotide-RNA + GMP + diphosphate + H(+)</text>
        <dbReference type="Rhea" id="RHEA:68080"/>
        <dbReference type="Rhea" id="RHEA-COMP:10464"/>
        <dbReference type="Rhea" id="RHEA-COMP:13936"/>
        <dbReference type="Rhea" id="RHEA-COMP:17355"/>
        <dbReference type="ChEBI" id="CHEBI:15377"/>
        <dbReference type="ChEBI" id="CHEBI:15378"/>
        <dbReference type="ChEBI" id="CHEBI:33019"/>
        <dbReference type="ChEBI" id="CHEBI:37565"/>
        <dbReference type="ChEBI" id="CHEBI:58115"/>
        <dbReference type="ChEBI" id="CHEBI:83064"/>
        <dbReference type="ChEBI" id="CHEBI:138284"/>
        <dbReference type="ChEBI" id="CHEBI:173118"/>
        <dbReference type="EC" id="6.5.1.8"/>
    </reaction>
</comment>
<dbReference type="GO" id="GO:0003909">
    <property type="term" value="F:DNA ligase activity"/>
    <property type="evidence" value="ECO:0007669"/>
    <property type="project" value="TreeGrafter"/>
</dbReference>
<feature type="binding site" evidence="14">
    <location>
        <begin position="169"/>
        <end position="173"/>
    </location>
    <ligand>
        <name>GMP</name>
        <dbReference type="ChEBI" id="CHEBI:58115"/>
    </ligand>
</feature>
<keyword evidence="4 16" id="KW-0436">Ligase</keyword>
<evidence type="ECO:0000256" key="3">
    <source>
        <dbReference type="ARBA" id="ARBA00012726"/>
    </source>
</evidence>
<dbReference type="KEGG" id="moz:MoryE10_12480"/>
<dbReference type="Proteomes" id="UP000824988">
    <property type="component" value="Chromosome"/>
</dbReference>
<sequence>MPTPNYDTVDVPGGHPIKLWTRGVPVEADAMEQLKRTAMMPFIFRHLAVMPDVHLGKGSTIGSVIPTLRAVIPAAVGVDIGCGMIAVKTSLDAADLPDNLAGLRLAIERAVPHGRAPGRRDPGAWSNPPDIVNQAWARLLPEFRRIVEKYPKLAKTNNHHHLGTLGTGNHFVEVSLDEAGHVWLMLHSGSRGVGNAIGTAFIELAKEDMRAHLANLPDEDLAYLSEGTRHYDDYLQAVHWAQEFAQTNRDIMMANTLAALRSIVGKPFKADLEAVNCHHNYVQRERHFGQDVLVTRKGAVSAQKGQLGIIPGSMGARSYIVRGKGNPESFCSCSHGAGRLMSRNEAKRRYSVADQIQATAGVECRKDAHVIDEIPMAYKDIDAVMKAQSDLVEVVHTLKQVVCVKG</sequence>
<protein>
    <recommendedName>
        <fullName evidence="10">3'-phosphate/5'-hydroxy nucleic acid ligase</fullName>
        <ecNumber evidence="3">6.5.1.8</ecNumber>
    </recommendedName>
    <alternativeName>
        <fullName evidence="10">3'-phosphate/5'-hydroxy nucleic acid ligase</fullName>
    </alternativeName>
</protein>
<dbReference type="RefSeq" id="WP_221048564.1">
    <property type="nucleotide sequence ID" value="NZ_AP019782.1"/>
</dbReference>
<evidence type="ECO:0000256" key="4">
    <source>
        <dbReference type="ARBA" id="ARBA00022598"/>
    </source>
</evidence>
<dbReference type="FunFam" id="3.90.1860.10:FF:000002">
    <property type="entry name" value="RNA-splicing ligase RtcB"/>
    <property type="match status" value="1"/>
</dbReference>
<evidence type="ECO:0000256" key="13">
    <source>
        <dbReference type="PIRSR" id="PIRSR601233-1"/>
    </source>
</evidence>
<evidence type="ECO:0000256" key="2">
    <source>
        <dbReference type="ARBA" id="ARBA00011245"/>
    </source>
</evidence>
<keyword evidence="9 15" id="KW-0464">Manganese</keyword>
<dbReference type="GO" id="GO:0030145">
    <property type="term" value="F:manganese ion binding"/>
    <property type="evidence" value="ECO:0007669"/>
    <property type="project" value="TreeGrafter"/>
</dbReference>
<reference evidence="16" key="1">
    <citation type="submission" date="2019-06" db="EMBL/GenBank/DDBJ databases">
        <title>Complete genome sequence of Methylogaea oryzae strain JCM16910.</title>
        <authorList>
            <person name="Asakawa S."/>
        </authorList>
    </citation>
    <scope>NUCLEOTIDE SEQUENCE</scope>
    <source>
        <strain evidence="16">E10</strain>
    </source>
</reference>
<dbReference type="PANTHER" id="PTHR43749:SF2">
    <property type="entry name" value="RNA-SPLICING LIGASE RTCB"/>
    <property type="match status" value="1"/>
</dbReference>
<dbReference type="AlphaFoldDB" id="A0A8D4VNA3"/>
<evidence type="ECO:0000256" key="1">
    <source>
        <dbReference type="ARBA" id="ARBA00008071"/>
    </source>
</evidence>
<evidence type="ECO:0000256" key="7">
    <source>
        <dbReference type="ARBA" id="ARBA00022800"/>
    </source>
</evidence>
<comment type="cofactor">
    <cofactor evidence="15">
        <name>Mn(2+)</name>
        <dbReference type="ChEBI" id="CHEBI:29035"/>
    </cofactor>
    <text evidence="15">Binds 2 manganese ions per subunit.</text>
</comment>
<keyword evidence="6 14" id="KW-0547">Nucleotide-binding</keyword>
<name>A0A8D4VNA3_9GAMM</name>
<feature type="binding site" evidence="15">
    <location>
        <position position="187"/>
    </location>
    <ligand>
        <name>Mn(2+)</name>
        <dbReference type="ChEBI" id="CHEBI:29035"/>
        <label>2</label>
    </ligand>
</feature>
<keyword evidence="8 14" id="KW-0342">GTP-binding</keyword>
<keyword evidence="5 15" id="KW-0479">Metal-binding</keyword>
<organism evidence="16 17">
    <name type="scientific">Methylogaea oryzae</name>
    <dbReference type="NCBI Taxonomy" id="1295382"/>
    <lineage>
        <taxon>Bacteria</taxon>
        <taxon>Pseudomonadati</taxon>
        <taxon>Pseudomonadota</taxon>
        <taxon>Gammaproteobacteria</taxon>
        <taxon>Methylococcales</taxon>
        <taxon>Methylococcaceae</taxon>
        <taxon>Methylogaea</taxon>
    </lineage>
</organism>
<evidence type="ECO:0000256" key="8">
    <source>
        <dbReference type="ARBA" id="ARBA00023134"/>
    </source>
</evidence>
<evidence type="ECO:0000256" key="6">
    <source>
        <dbReference type="ARBA" id="ARBA00022741"/>
    </source>
</evidence>
<accession>A0A8D4VNA3</accession>
<feature type="binding site" evidence="15">
    <location>
        <position position="279"/>
    </location>
    <ligand>
        <name>Mn(2+)</name>
        <dbReference type="ChEBI" id="CHEBI:29035"/>
        <label>2</label>
    </ligand>
</feature>
<evidence type="ECO:0000313" key="17">
    <source>
        <dbReference type="Proteomes" id="UP000824988"/>
    </source>
</evidence>
<feature type="binding site" evidence="15">
    <location>
        <position position="79"/>
    </location>
    <ligand>
        <name>Mn(2+)</name>
        <dbReference type="ChEBI" id="CHEBI:29035"/>
        <label>1</label>
    </ligand>
</feature>
<feature type="binding site" evidence="14">
    <location>
        <begin position="279"/>
        <end position="280"/>
    </location>
    <ligand>
        <name>GMP</name>
        <dbReference type="ChEBI" id="CHEBI:58115"/>
    </ligand>
</feature>
<proteinExistence type="inferred from homology"/>
<dbReference type="PANTHER" id="PTHR43749">
    <property type="entry name" value="RNA-SPLICING LIGASE RTCB"/>
    <property type="match status" value="1"/>
</dbReference>
<comment type="subunit">
    <text evidence="2">Monomer.</text>
</comment>
<dbReference type="GO" id="GO:0006396">
    <property type="term" value="P:RNA processing"/>
    <property type="evidence" value="ECO:0007669"/>
    <property type="project" value="InterPro"/>
</dbReference>
<feature type="binding site" evidence="14">
    <location>
        <begin position="311"/>
        <end position="314"/>
    </location>
    <ligand>
        <name>GMP</name>
        <dbReference type="ChEBI" id="CHEBI:58115"/>
    </ligand>
</feature>
<dbReference type="GO" id="GO:0006281">
    <property type="term" value="P:DNA repair"/>
    <property type="evidence" value="ECO:0007669"/>
    <property type="project" value="TreeGrafter"/>
</dbReference>
<dbReference type="InterPro" id="IPR001233">
    <property type="entry name" value="RtcB"/>
</dbReference>
<dbReference type="InterPro" id="IPR052915">
    <property type="entry name" value="RtcB-like"/>
</dbReference>
<feature type="active site" description="GMP-histidine intermediate" evidence="13">
    <location>
        <position position="335"/>
    </location>
</feature>
<feature type="binding site" evidence="14">
    <location>
        <position position="405"/>
    </location>
    <ligand>
        <name>GMP</name>
        <dbReference type="ChEBI" id="CHEBI:58115"/>
    </ligand>
</feature>
<evidence type="ECO:0000256" key="14">
    <source>
        <dbReference type="PIRSR" id="PIRSR601233-2"/>
    </source>
</evidence>
<dbReference type="GO" id="GO:0042245">
    <property type="term" value="P:RNA repair"/>
    <property type="evidence" value="ECO:0007669"/>
    <property type="project" value="UniProtKB-KW"/>
</dbReference>
<gene>
    <name evidence="16" type="primary">rtcB</name>
    <name evidence="16" type="ORF">MoryE10_12480</name>
</gene>
<dbReference type="GO" id="GO:0170057">
    <property type="term" value="F:RNA ligase (GTP) activity"/>
    <property type="evidence" value="ECO:0007669"/>
    <property type="project" value="UniProtKB-EC"/>
</dbReference>
<dbReference type="EC" id="6.5.1.8" evidence="3"/>
<evidence type="ECO:0000256" key="5">
    <source>
        <dbReference type="ARBA" id="ARBA00022723"/>
    </source>
</evidence>
<keyword evidence="17" id="KW-1185">Reference proteome</keyword>
<evidence type="ECO:0000256" key="9">
    <source>
        <dbReference type="ARBA" id="ARBA00023211"/>
    </source>
</evidence>
<feature type="binding site" evidence="15">
    <location>
        <position position="170"/>
    </location>
    <ligand>
        <name>Mn(2+)</name>
        <dbReference type="ChEBI" id="CHEBI:29035"/>
        <label>1</label>
    </ligand>
</feature>
<dbReference type="GO" id="GO:0005525">
    <property type="term" value="F:GTP binding"/>
    <property type="evidence" value="ECO:0007669"/>
    <property type="project" value="UniProtKB-KW"/>
</dbReference>
<comment type="catalytic activity">
    <reaction evidence="11">
        <text>a 3'-end 3'-phospho-ribonucleotide-RNA + a 5'-end dephospho-ribonucleoside-RNA + GTP = a ribonucleotidyl-ribonucleotide-RNA + GMP + diphosphate</text>
        <dbReference type="Rhea" id="RHEA:68076"/>
        <dbReference type="Rhea" id="RHEA-COMP:10463"/>
        <dbReference type="Rhea" id="RHEA-COMP:13936"/>
        <dbReference type="Rhea" id="RHEA-COMP:17355"/>
        <dbReference type="ChEBI" id="CHEBI:33019"/>
        <dbReference type="ChEBI" id="CHEBI:37565"/>
        <dbReference type="ChEBI" id="CHEBI:58115"/>
        <dbReference type="ChEBI" id="CHEBI:83062"/>
        <dbReference type="ChEBI" id="CHEBI:138284"/>
        <dbReference type="ChEBI" id="CHEBI:173118"/>
        <dbReference type="EC" id="6.5.1.8"/>
    </reaction>
</comment>
<comment type="similarity">
    <text evidence="1">Belongs to the RtcB family.</text>
</comment>
<evidence type="ECO:0000256" key="10">
    <source>
        <dbReference type="ARBA" id="ARBA00030221"/>
    </source>
</evidence>